<keyword evidence="2" id="KW-0732">Signal</keyword>
<dbReference type="HOGENOM" id="CLU_010461_2_0_1"/>
<dbReference type="FunCoup" id="A8WQ96">
    <property type="interactions" value="9"/>
</dbReference>
<feature type="transmembrane region" description="Helical" evidence="1">
    <location>
        <begin position="758"/>
        <end position="777"/>
    </location>
</feature>
<dbReference type="PANTHER" id="PTHR21523">
    <property type="match status" value="1"/>
</dbReference>
<feature type="chain" id="PRO_5002729356" evidence="2">
    <location>
        <begin position="22"/>
        <end position="814"/>
    </location>
</feature>
<dbReference type="STRING" id="6238.A8WQ96"/>
<dbReference type="EMBL" id="HE601256">
    <property type="protein sequence ID" value="CAP22654.2"/>
    <property type="molecule type" value="Genomic_DNA"/>
</dbReference>
<feature type="transmembrane region" description="Helical" evidence="1">
    <location>
        <begin position="659"/>
        <end position="682"/>
    </location>
</feature>
<evidence type="ECO:0000313" key="4">
    <source>
        <dbReference type="Proteomes" id="UP000008549"/>
    </source>
</evidence>
<reference evidence="3 4" key="1">
    <citation type="journal article" date="2003" name="PLoS Biol.">
        <title>The genome sequence of Caenorhabditis briggsae: a platform for comparative genomics.</title>
        <authorList>
            <person name="Stein L.D."/>
            <person name="Bao Z."/>
            <person name="Blasiar D."/>
            <person name="Blumenthal T."/>
            <person name="Brent M.R."/>
            <person name="Chen N."/>
            <person name="Chinwalla A."/>
            <person name="Clarke L."/>
            <person name="Clee C."/>
            <person name="Coghlan A."/>
            <person name="Coulson A."/>
            <person name="D'Eustachio P."/>
            <person name="Fitch D.H."/>
            <person name="Fulton L.A."/>
            <person name="Fulton R.E."/>
            <person name="Griffiths-Jones S."/>
            <person name="Harris T.W."/>
            <person name="Hillier L.W."/>
            <person name="Kamath R."/>
            <person name="Kuwabara P.E."/>
            <person name="Mardis E.R."/>
            <person name="Marra M.A."/>
            <person name="Miner T.L."/>
            <person name="Minx P."/>
            <person name="Mullikin J.C."/>
            <person name="Plumb R.W."/>
            <person name="Rogers J."/>
            <person name="Schein J.E."/>
            <person name="Sohrmann M."/>
            <person name="Spieth J."/>
            <person name="Stajich J.E."/>
            <person name="Wei C."/>
            <person name="Willey D."/>
            <person name="Wilson R.K."/>
            <person name="Durbin R."/>
            <person name="Waterston R.H."/>
        </authorList>
    </citation>
    <scope>NUCLEOTIDE SEQUENCE [LARGE SCALE GENOMIC DNA]</scope>
    <source>
        <strain evidence="3 4">AF16</strain>
    </source>
</reference>
<keyword evidence="1" id="KW-1133">Transmembrane helix</keyword>
<evidence type="ECO:0000313" key="5">
    <source>
        <dbReference type="WormBase" id="CBG01376"/>
    </source>
</evidence>
<feature type="transmembrane region" description="Helical" evidence="1">
    <location>
        <begin position="789"/>
        <end position="811"/>
    </location>
</feature>
<dbReference type="Proteomes" id="UP000008549">
    <property type="component" value="Unassembled WGS sequence"/>
</dbReference>
<feature type="transmembrane region" description="Helical" evidence="1">
    <location>
        <begin position="722"/>
        <end position="746"/>
    </location>
</feature>
<dbReference type="InParanoid" id="A8WQ96"/>
<dbReference type="AlphaFoldDB" id="A8WQ96"/>
<dbReference type="InterPro" id="IPR006954">
    <property type="entry name" value="Mlt-10-like"/>
</dbReference>
<keyword evidence="1" id="KW-0812">Transmembrane</keyword>
<evidence type="ECO:0000313" key="3">
    <source>
        <dbReference type="EMBL" id="CAP22654.2"/>
    </source>
</evidence>
<sequence>MHWLRWFLGFLGLTCVGGKLGLEFNETSDNPYNFPWSENVPKLEFTTSKPRNMSDFVKEEVRKGKIPEELIPFVNLTAVEELRKENNDVSDTLDFIIRDEDVADIPDDDVEHRKVNTLTHDGNKTIITVSDEARDDLYKHWMDQSLAGLMGAVVTNVINNRKMSKTEKKEHYTCIHASKNVTAHAKCVVTVLDQLKKRNAKLKMYSNRTTILNSHRKRNRADTQAFKTALNHYDEYVKSGAEEFRVKRASGFSIFDEMENKRQEAIRGNVQTRRSYTIRENKSLSPLALIARKLTELVRAGKNKKEAPKRWQEVIQDIKDESTRIKGKKRNKERMKRKFSKFVSTMRQTGLNPNKAMQSIGMDDLFADEPILSEKEQDAKDAREMMATMSPDDRVLNEPIKLIRQAIKIGMMAAGNKKGADSLDDKKIALLSPQFMSILPDEVANDTVSLLSPSILSLHGEGSDMDREISLTKALKLMEDTGQEEWMNFVLEASGVTETVDRLRKVEKEEEEKERMRDFVDKDGKPLYFSKENATQIYGEYEAGKLDLLDGFYKSLSAEQMQSMNKTGYTIMDDKQLETIYGPNSPFNNSEALEKFKGISPESMPERIEENIRLIANEEMKFEISRKVSLKDLVLMPVLLTSFIGVPETASQSIILSPLLLAPLVFSPSIYGNVILSPWVFVPVLVSPRILGAVVLSPIVFSPVILSPLCLVPVVLSPGVGLPFVLSPFVLTPFILSPVALTPIILSPFALSPFIGVPNLLTPIILSPFVLSPLILSPPFVSAFVLNPYALSPAVLSNGALFTAVLSPSWLSTL</sequence>
<name>A8WQ96_CAEBR</name>
<dbReference type="OMA" id="IHASKNV"/>
<evidence type="ECO:0000256" key="1">
    <source>
        <dbReference type="SAM" id="Phobius"/>
    </source>
</evidence>
<accession>A8WQ96</accession>
<reference evidence="3 4" key="2">
    <citation type="journal article" date="2011" name="PLoS Genet.">
        <title>Caenorhabditis briggsae recombinant inbred line genotypes reveal inter-strain incompatibility and the evolution of recombination.</title>
        <authorList>
            <person name="Ross J.A."/>
            <person name="Koboldt D.C."/>
            <person name="Staisch J.E."/>
            <person name="Chamberlin H.M."/>
            <person name="Gupta B.P."/>
            <person name="Miller R.D."/>
            <person name="Baird S.E."/>
            <person name="Haag E.S."/>
        </authorList>
    </citation>
    <scope>NUCLEOTIDE SEQUENCE [LARGE SCALE GENOMIC DNA]</scope>
    <source>
        <strain evidence="3 4">AF16</strain>
    </source>
</reference>
<dbReference type="PANTHER" id="PTHR21523:SF9">
    <property type="entry name" value="MLT-TEN (MLT-10) RELATED"/>
    <property type="match status" value="1"/>
</dbReference>
<dbReference type="Pfam" id="PF04870">
    <property type="entry name" value="Moulting_cycle"/>
    <property type="match status" value="1"/>
</dbReference>
<keyword evidence="1" id="KW-0472">Membrane</keyword>
<dbReference type="WormBase" id="CBG01376">
    <property type="protein sequence ID" value="CBP47364"/>
    <property type="gene ID" value="WBGene00024624"/>
    <property type="gene designation" value="Cbr-mltn-8"/>
</dbReference>
<dbReference type="eggNOG" id="ENOG502QWQN">
    <property type="taxonomic scope" value="Eukaryota"/>
</dbReference>
<gene>
    <name evidence="5" type="primary">mltn-8</name>
    <name evidence="3 5" type="ORF">CBG01376</name>
    <name evidence="3" type="ORF">CBG_01376</name>
</gene>
<keyword evidence="4" id="KW-1185">Reference proteome</keyword>
<feature type="transmembrane region" description="Helical" evidence="1">
    <location>
        <begin position="694"/>
        <end position="716"/>
    </location>
</feature>
<organism evidence="3 4">
    <name type="scientific">Caenorhabditis briggsae</name>
    <dbReference type="NCBI Taxonomy" id="6238"/>
    <lineage>
        <taxon>Eukaryota</taxon>
        <taxon>Metazoa</taxon>
        <taxon>Ecdysozoa</taxon>
        <taxon>Nematoda</taxon>
        <taxon>Chromadorea</taxon>
        <taxon>Rhabditida</taxon>
        <taxon>Rhabditina</taxon>
        <taxon>Rhabditomorpha</taxon>
        <taxon>Rhabditoidea</taxon>
        <taxon>Rhabditidae</taxon>
        <taxon>Peloderinae</taxon>
        <taxon>Caenorhabditis</taxon>
    </lineage>
</organism>
<feature type="signal peptide" evidence="2">
    <location>
        <begin position="1"/>
        <end position="21"/>
    </location>
</feature>
<protein>
    <submittedName>
        <fullName evidence="3">Protein CBG01376</fullName>
    </submittedName>
</protein>
<proteinExistence type="predicted"/>
<evidence type="ECO:0000256" key="2">
    <source>
        <dbReference type="SAM" id="SignalP"/>
    </source>
</evidence>